<dbReference type="AlphaFoldDB" id="A0A699K4Y8"/>
<protein>
    <submittedName>
        <fullName evidence="1">Uncharacterized protein</fullName>
    </submittedName>
</protein>
<dbReference type="EMBL" id="BKCJ010483560">
    <property type="protein sequence ID" value="GFA76489.1"/>
    <property type="molecule type" value="Genomic_DNA"/>
</dbReference>
<proteinExistence type="predicted"/>
<accession>A0A699K4Y8</accession>
<organism evidence="1">
    <name type="scientific">Tanacetum cinerariifolium</name>
    <name type="common">Dalmatian daisy</name>
    <name type="synonym">Chrysanthemum cinerariifolium</name>
    <dbReference type="NCBI Taxonomy" id="118510"/>
    <lineage>
        <taxon>Eukaryota</taxon>
        <taxon>Viridiplantae</taxon>
        <taxon>Streptophyta</taxon>
        <taxon>Embryophyta</taxon>
        <taxon>Tracheophyta</taxon>
        <taxon>Spermatophyta</taxon>
        <taxon>Magnoliopsida</taxon>
        <taxon>eudicotyledons</taxon>
        <taxon>Gunneridae</taxon>
        <taxon>Pentapetalae</taxon>
        <taxon>asterids</taxon>
        <taxon>campanulids</taxon>
        <taxon>Asterales</taxon>
        <taxon>Asteraceae</taxon>
        <taxon>Asteroideae</taxon>
        <taxon>Anthemideae</taxon>
        <taxon>Anthemidinae</taxon>
        <taxon>Tanacetum</taxon>
    </lineage>
</organism>
<evidence type="ECO:0000313" key="1">
    <source>
        <dbReference type="EMBL" id="GFA76489.1"/>
    </source>
</evidence>
<sequence length="214" mass="24221">EQSLSDEDLPEKIYSNPLFVEEIIPMKIDTHPFNAESDLIESMLNHDSSIIISSKIDSLFDEFMTRCRLALRMMTMTLKGIFLALKNFFSNNSHSLPKNESFHFDIPSSSRPPAKPLNDDEIKPNSGTLTVKVVGDIFEHYVPMPRLFPTQPTLASNQEKSPHLLSHRSLKAFSAFFYKSDDDLWREHSYLGCSIYPFLPSLTSSSMGGLGQAK</sequence>
<gene>
    <name evidence="1" type="ORF">Tci_648461</name>
</gene>
<comment type="caution">
    <text evidence="1">The sequence shown here is derived from an EMBL/GenBank/DDBJ whole genome shotgun (WGS) entry which is preliminary data.</text>
</comment>
<name>A0A699K4Y8_TANCI</name>
<feature type="non-terminal residue" evidence="1">
    <location>
        <position position="1"/>
    </location>
</feature>
<reference evidence="1" key="1">
    <citation type="journal article" date="2019" name="Sci. Rep.">
        <title>Draft genome of Tanacetum cinerariifolium, the natural source of mosquito coil.</title>
        <authorList>
            <person name="Yamashiro T."/>
            <person name="Shiraishi A."/>
            <person name="Satake H."/>
            <person name="Nakayama K."/>
        </authorList>
    </citation>
    <scope>NUCLEOTIDE SEQUENCE</scope>
</reference>